<sequence>MPKPWFSTVPSWVNICPTHGVQIYLPEVSSRLSSHLSYSSKPPPCAPRNFYKQPISIPRPGKNANSYRAWPSYRQAIVDRKRNTAQRLDNVRREYEDKRNEDVKQHADLLDQLSRMVANHNMQIDSLTPPLALLSSTLHQQEANLETRSKILDNRNTNISSYTPSSAFALHRRIAPAISQLASSLRETDESFLTIVPDDRAVLYYTRHVHDIQYDLRDNEWAKFKKNPAAPYELADLPSNPATEDSNTQKAPTSTKLAFHISHLVLLRLVSHTSYLAPRTFAPRTFAPRISHLVSRASYLMPRTPTPHILRLVPSCLVSREFGVFYPNIESNTDHFYYAYLSQTRTEDFSSDGRLFIGIGLVLVIFGKMDDACPNPYFTHTIPAVI</sequence>
<protein>
    <submittedName>
        <fullName evidence="1">Uncharacterized protein</fullName>
    </submittedName>
</protein>
<evidence type="ECO:0000313" key="2">
    <source>
        <dbReference type="Proteomes" id="UP000886523"/>
    </source>
</evidence>
<comment type="caution">
    <text evidence="1">The sequence shown here is derived from an EMBL/GenBank/DDBJ whole genome shotgun (WGS) entry which is preliminary data.</text>
</comment>
<accession>A0A9P6AW86</accession>
<name>A0A9P6AW86_9AGAM</name>
<evidence type="ECO:0000313" key="1">
    <source>
        <dbReference type="EMBL" id="KAF9512969.1"/>
    </source>
</evidence>
<gene>
    <name evidence="1" type="ORF">BS47DRAFT_1393710</name>
</gene>
<organism evidence="1 2">
    <name type="scientific">Hydnum rufescens UP504</name>
    <dbReference type="NCBI Taxonomy" id="1448309"/>
    <lineage>
        <taxon>Eukaryota</taxon>
        <taxon>Fungi</taxon>
        <taxon>Dikarya</taxon>
        <taxon>Basidiomycota</taxon>
        <taxon>Agaricomycotina</taxon>
        <taxon>Agaricomycetes</taxon>
        <taxon>Cantharellales</taxon>
        <taxon>Hydnaceae</taxon>
        <taxon>Hydnum</taxon>
    </lineage>
</organism>
<reference evidence="1" key="1">
    <citation type="journal article" date="2020" name="Nat. Commun.">
        <title>Large-scale genome sequencing of mycorrhizal fungi provides insights into the early evolution of symbiotic traits.</title>
        <authorList>
            <person name="Miyauchi S."/>
            <person name="Kiss E."/>
            <person name="Kuo A."/>
            <person name="Drula E."/>
            <person name="Kohler A."/>
            <person name="Sanchez-Garcia M."/>
            <person name="Morin E."/>
            <person name="Andreopoulos B."/>
            <person name="Barry K.W."/>
            <person name="Bonito G."/>
            <person name="Buee M."/>
            <person name="Carver A."/>
            <person name="Chen C."/>
            <person name="Cichocki N."/>
            <person name="Clum A."/>
            <person name="Culley D."/>
            <person name="Crous P.W."/>
            <person name="Fauchery L."/>
            <person name="Girlanda M."/>
            <person name="Hayes R.D."/>
            <person name="Keri Z."/>
            <person name="LaButti K."/>
            <person name="Lipzen A."/>
            <person name="Lombard V."/>
            <person name="Magnuson J."/>
            <person name="Maillard F."/>
            <person name="Murat C."/>
            <person name="Nolan M."/>
            <person name="Ohm R.A."/>
            <person name="Pangilinan J."/>
            <person name="Pereira M.F."/>
            <person name="Perotto S."/>
            <person name="Peter M."/>
            <person name="Pfister S."/>
            <person name="Riley R."/>
            <person name="Sitrit Y."/>
            <person name="Stielow J.B."/>
            <person name="Szollosi G."/>
            <person name="Zifcakova L."/>
            <person name="Stursova M."/>
            <person name="Spatafora J.W."/>
            <person name="Tedersoo L."/>
            <person name="Vaario L.M."/>
            <person name="Yamada A."/>
            <person name="Yan M."/>
            <person name="Wang P."/>
            <person name="Xu J."/>
            <person name="Bruns T."/>
            <person name="Baldrian P."/>
            <person name="Vilgalys R."/>
            <person name="Dunand C."/>
            <person name="Henrissat B."/>
            <person name="Grigoriev I.V."/>
            <person name="Hibbett D."/>
            <person name="Nagy L.G."/>
            <person name="Martin F.M."/>
        </authorList>
    </citation>
    <scope>NUCLEOTIDE SEQUENCE</scope>
    <source>
        <strain evidence="1">UP504</strain>
    </source>
</reference>
<dbReference type="Proteomes" id="UP000886523">
    <property type="component" value="Unassembled WGS sequence"/>
</dbReference>
<keyword evidence="2" id="KW-1185">Reference proteome</keyword>
<proteinExistence type="predicted"/>
<dbReference type="AlphaFoldDB" id="A0A9P6AW86"/>
<dbReference type="EMBL" id="MU128979">
    <property type="protein sequence ID" value="KAF9512969.1"/>
    <property type="molecule type" value="Genomic_DNA"/>
</dbReference>